<evidence type="ECO:0000259" key="15">
    <source>
        <dbReference type="PROSITE" id="PS51194"/>
    </source>
</evidence>
<dbReference type="Pfam" id="PF14493">
    <property type="entry name" value="HTH_40"/>
    <property type="match status" value="1"/>
</dbReference>
<dbReference type="InterPro" id="IPR004589">
    <property type="entry name" value="DNA_helicase_ATP-dep_RecQ"/>
</dbReference>
<feature type="region of interest" description="Disordered" evidence="12">
    <location>
        <begin position="1237"/>
        <end position="1259"/>
    </location>
</feature>
<dbReference type="InterPro" id="IPR001650">
    <property type="entry name" value="Helicase_C-like"/>
</dbReference>
<dbReference type="InterPro" id="IPR011545">
    <property type="entry name" value="DEAD/DEAH_box_helicase_dom"/>
</dbReference>
<dbReference type="SUPFAM" id="SSF46785">
    <property type="entry name" value="Winged helix' DNA-binding domain"/>
    <property type="match status" value="1"/>
</dbReference>
<evidence type="ECO:0000256" key="11">
    <source>
        <dbReference type="SAM" id="Coils"/>
    </source>
</evidence>
<keyword evidence="5" id="KW-0347">Helicase</keyword>
<dbReference type="SMART" id="SM00490">
    <property type="entry name" value="HELICc"/>
    <property type="match status" value="1"/>
</dbReference>
<evidence type="ECO:0000259" key="14">
    <source>
        <dbReference type="PROSITE" id="PS51192"/>
    </source>
</evidence>
<dbReference type="PANTHER" id="PTHR13710">
    <property type="entry name" value="DNA HELICASE RECQ FAMILY MEMBER"/>
    <property type="match status" value="1"/>
</dbReference>
<dbReference type="PANTHER" id="PTHR13710:SF120">
    <property type="entry name" value="BIFUNCTIONAL 3'-5' EXONUCLEASE_ATP-DEPENDENT HELICASE WRN"/>
    <property type="match status" value="1"/>
</dbReference>
<gene>
    <name evidence="16" type="ORF">JD844_009771</name>
</gene>
<dbReference type="InterPro" id="IPR036390">
    <property type="entry name" value="WH_DNA-bd_sf"/>
</dbReference>
<keyword evidence="8" id="KW-0413">Isomerase</keyword>
<comment type="catalytic activity">
    <reaction evidence="9">
        <text>Couples ATP hydrolysis with the unwinding of duplex DNA by translocating in the 3'-5' direction.</text>
        <dbReference type="EC" id="5.6.2.4"/>
    </reaction>
</comment>
<evidence type="ECO:0000256" key="1">
    <source>
        <dbReference type="ARBA" id="ARBA00001947"/>
    </source>
</evidence>
<evidence type="ECO:0000256" key="3">
    <source>
        <dbReference type="ARBA" id="ARBA00022741"/>
    </source>
</evidence>
<evidence type="ECO:0000256" key="5">
    <source>
        <dbReference type="ARBA" id="ARBA00022806"/>
    </source>
</evidence>
<evidence type="ECO:0000313" key="17">
    <source>
        <dbReference type="Proteomes" id="UP000826234"/>
    </source>
</evidence>
<dbReference type="PROSITE" id="PS50967">
    <property type="entry name" value="HRDC"/>
    <property type="match status" value="1"/>
</dbReference>
<sequence>MKQKNSAHRSILEYSLPFLEFHGSIVYSYNTSDCSLLAEDISTMLPDGAVLGFDIEWSPVYTRGKEGKVALIQLCDSEERCYLFHISSMSGQYSFPGGLKKLLEDNRIKKAGVGIEGDKWKLMRDFDIKLGDLIDLADLANEKCVEKNMFFGFLLQAGFLIYKKLVNMSSDKELPISIERDETSLSSEIKKKLAGMSEEMVDLADHLPCTFEQSVNIQRVSEILADMSENIKALRRALLVDSTCQMELGDVADPGKMSGKEEKLETSELTPKLIWESSDHVDHLADLENDIKEELNKKKQEDDISGGGTKTAEEHGYLMSLAITEYELQMLERQAEEEMLNEAACTSEDLSFTENEENLLCAIERDDEFEMEMIKSLENIDKNDMDLADSHLDKLKEQNDIIVDYDDEDEGIEEEEECWDSSLPGPNSKQIACLKMYFGHSSFKPVQWKVISSVLQDRRDNLVVMATGYGKSLCFQFPPVYTGGTGIVISPLISLMEDQILQLEMSGIQACLLGSAQSKNIRGKIKSGHYRVVYLTPEFCSGNLSWLEELDQTIGITLIAVDEAHCISEWGHDFRNSFRSLGLLKKTLPNVPIIALTATASPSIRKDIIDCLHLKNPQITCTSFDRPNLYLEVGRKSGNIIRDLKQFLIKKDMKITEQVAAELVKLNLVCGTYHAGMGIKERRDIHHRFMRDEIQCIVATVAFGMGINKADIRTVVHYGAPKEMESYYQEIGRAGRDGLPASCHVLWAPTDLSFNRHLLNEIRNERFRLYKLKMMAKIEKYLNLNSCRRKIILSHFEDKQLRKASSGIMGTEKCCDNCRSRHSQNICVVEKEDSFEDFGQQAYKLMSAVCALNERFGMGVPVLFLRGSNSQRLPDRYRTHALFGSGKDWPENSWKALGRSLVLEGFLKEVSGRNKFSTICTLTAKGKEWLCRAKEDLGRKLLLQSDEDLCLRKPSYKQTSSDRETFSNAALLKPVPEKKISLHEMFSYQAASNTSRENTLSNKSSSTVQLPLLAPASPTMPAISQREKELQTVLYGKLVAARQKLASEKDIPPAVLATNKVLVDMTMIRPTTIESIKRVDGVSEAKSAMLEPLLTMIKEFCQTNNLQADVFKTSGSRDQPNIIIQKGGGCGALTESERITYTQFQEKEMSLRSISESRSIPLTVIGTHLSQALKAGYPVNLERAGLTPEVQDMITKIIQNPPINSDITQMKAIRTLVPAHIEMYLIRMTMALLEKQRRNQQLNQQHDSEKQISSQNSGCLLSRRGSLQKNEEKIQWIESKAKSSGEEESLGTRQDVQNSQNSMKLASWNQPSLSAEEEDLFTDSQTQTLNQPSKRKLPEWFGTSKGAVPSVNTSKKSKGGGSKGLFG</sequence>
<feature type="domain" description="Helicase C-terminal" evidence="15">
    <location>
        <begin position="625"/>
        <end position="778"/>
    </location>
</feature>
<evidence type="ECO:0000259" key="13">
    <source>
        <dbReference type="PROSITE" id="PS50967"/>
    </source>
</evidence>
<dbReference type="Pfam" id="PF16124">
    <property type="entry name" value="RecQ_Zn_bind"/>
    <property type="match status" value="1"/>
</dbReference>
<dbReference type="SUPFAM" id="SSF47819">
    <property type="entry name" value="HRDC-like"/>
    <property type="match status" value="1"/>
</dbReference>
<evidence type="ECO:0000256" key="9">
    <source>
        <dbReference type="ARBA" id="ARBA00034617"/>
    </source>
</evidence>
<dbReference type="InterPro" id="IPR029491">
    <property type="entry name" value="Helicase_HTH"/>
</dbReference>
<comment type="similarity">
    <text evidence="2">Belongs to the helicase family. RecQ subfamily.</text>
</comment>
<feature type="region of interest" description="Disordered" evidence="12">
    <location>
        <begin position="1279"/>
        <end position="1367"/>
    </location>
</feature>
<dbReference type="CDD" id="cd18794">
    <property type="entry name" value="SF2_C_RecQ"/>
    <property type="match status" value="1"/>
</dbReference>
<dbReference type="SMART" id="SM00341">
    <property type="entry name" value="HRDC"/>
    <property type="match status" value="1"/>
</dbReference>
<feature type="domain" description="HRDC" evidence="13">
    <location>
        <begin position="1028"/>
        <end position="1107"/>
    </location>
</feature>
<dbReference type="Gene3D" id="3.40.50.300">
    <property type="entry name" value="P-loop containing nucleotide triphosphate hydrolases"/>
    <property type="match status" value="2"/>
</dbReference>
<dbReference type="CDD" id="cd06141">
    <property type="entry name" value="WRN_exo"/>
    <property type="match status" value="1"/>
</dbReference>
<dbReference type="InterPro" id="IPR014001">
    <property type="entry name" value="Helicase_ATP-bd"/>
</dbReference>
<dbReference type="InterPro" id="IPR027417">
    <property type="entry name" value="P-loop_NTPase"/>
</dbReference>
<dbReference type="Gene3D" id="3.30.420.10">
    <property type="entry name" value="Ribonuclease H-like superfamily/Ribonuclease H"/>
    <property type="match status" value="1"/>
</dbReference>
<evidence type="ECO:0000256" key="6">
    <source>
        <dbReference type="ARBA" id="ARBA00022840"/>
    </source>
</evidence>
<dbReference type="InterPro" id="IPR012337">
    <property type="entry name" value="RNaseH-like_sf"/>
</dbReference>
<dbReference type="Pfam" id="PF01612">
    <property type="entry name" value="DNA_pol_A_exo1"/>
    <property type="match status" value="1"/>
</dbReference>
<dbReference type="PROSITE" id="PS51192">
    <property type="entry name" value="HELICASE_ATP_BIND_1"/>
    <property type="match status" value="1"/>
</dbReference>
<evidence type="ECO:0000256" key="2">
    <source>
        <dbReference type="ARBA" id="ARBA00005446"/>
    </source>
</evidence>
<dbReference type="InterPro" id="IPR032284">
    <property type="entry name" value="RecQ_Zn-bd"/>
</dbReference>
<feature type="coiled-coil region" evidence="11">
    <location>
        <begin position="281"/>
        <end position="341"/>
    </location>
</feature>
<organism evidence="16 17">
    <name type="scientific">Phrynosoma platyrhinos</name>
    <name type="common">Desert horned lizard</name>
    <dbReference type="NCBI Taxonomy" id="52577"/>
    <lineage>
        <taxon>Eukaryota</taxon>
        <taxon>Metazoa</taxon>
        <taxon>Chordata</taxon>
        <taxon>Craniata</taxon>
        <taxon>Vertebrata</taxon>
        <taxon>Euteleostomi</taxon>
        <taxon>Lepidosauria</taxon>
        <taxon>Squamata</taxon>
        <taxon>Bifurcata</taxon>
        <taxon>Unidentata</taxon>
        <taxon>Episquamata</taxon>
        <taxon>Toxicofera</taxon>
        <taxon>Iguania</taxon>
        <taxon>Phrynosomatidae</taxon>
        <taxon>Phrynosomatinae</taxon>
        <taxon>Phrynosoma</taxon>
    </lineage>
</organism>
<dbReference type="InterPro" id="IPR036397">
    <property type="entry name" value="RNaseH_sf"/>
</dbReference>
<evidence type="ECO:0000256" key="12">
    <source>
        <dbReference type="SAM" id="MobiDB-lite"/>
    </source>
</evidence>
<dbReference type="Gene3D" id="1.10.150.80">
    <property type="entry name" value="HRDC domain"/>
    <property type="match status" value="1"/>
</dbReference>
<dbReference type="Pfam" id="PF09382">
    <property type="entry name" value="RQC"/>
    <property type="match status" value="1"/>
</dbReference>
<dbReference type="InterPro" id="IPR002121">
    <property type="entry name" value="HRDC_dom"/>
</dbReference>
<dbReference type="PROSITE" id="PS51194">
    <property type="entry name" value="HELICASE_CTER"/>
    <property type="match status" value="1"/>
</dbReference>
<dbReference type="InterPro" id="IPR002562">
    <property type="entry name" value="3'-5'_exonuclease_dom"/>
</dbReference>
<dbReference type="NCBIfam" id="TIGR00614">
    <property type="entry name" value="recQ_fam"/>
    <property type="match status" value="1"/>
</dbReference>
<evidence type="ECO:0000256" key="10">
    <source>
        <dbReference type="ARBA" id="ARBA00034808"/>
    </source>
</evidence>
<keyword evidence="3" id="KW-0547">Nucleotide-binding</keyword>
<proteinExistence type="inferred from homology"/>
<keyword evidence="6" id="KW-0067">ATP-binding</keyword>
<dbReference type="SUPFAM" id="SSF53098">
    <property type="entry name" value="Ribonuclease H-like"/>
    <property type="match status" value="1"/>
</dbReference>
<dbReference type="SMART" id="SM00956">
    <property type="entry name" value="RQC"/>
    <property type="match status" value="1"/>
</dbReference>
<dbReference type="InterPro" id="IPR018982">
    <property type="entry name" value="RQC_domain"/>
</dbReference>
<accession>A0ABQ7TFU1</accession>
<feature type="domain" description="Helicase ATP-binding" evidence="14">
    <location>
        <begin position="452"/>
        <end position="618"/>
    </location>
</feature>
<dbReference type="SMART" id="SM00474">
    <property type="entry name" value="35EXOc"/>
    <property type="match status" value="1"/>
</dbReference>
<feature type="compositionally biased region" description="Polar residues" evidence="12">
    <location>
        <begin position="1291"/>
        <end position="1313"/>
    </location>
</feature>
<reference evidence="16 17" key="1">
    <citation type="journal article" date="2022" name="Gigascience">
        <title>A chromosome-level genome assembly and annotation of the desert horned lizard, Phrynosoma platyrhinos, provides insight into chromosomal rearrangements among reptiles.</title>
        <authorList>
            <person name="Koochekian N."/>
            <person name="Ascanio A."/>
            <person name="Farleigh K."/>
            <person name="Card D.C."/>
            <person name="Schield D.R."/>
            <person name="Castoe T.A."/>
            <person name="Jezkova T."/>
        </authorList>
    </citation>
    <scope>NUCLEOTIDE SEQUENCE [LARGE SCALE GENOMIC DNA]</scope>
    <source>
        <strain evidence="16">NK-2021</strain>
    </source>
</reference>
<comment type="caution">
    <text evidence="16">The sequence shown here is derived from an EMBL/GenBank/DDBJ whole genome shotgun (WGS) entry which is preliminary data.</text>
</comment>
<evidence type="ECO:0000256" key="4">
    <source>
        <dbReference type="ARBA" id="ARBA00022801"/>
    </source>
</evidence>
<dbReference type="Gene3D" id="1.10.10.10">
    <property type="entry name" value="Winged helix-like DNA-binding domain superfamily/Winged helix DNA-binding domain"/>
    <property type="match status" value="1"/>
</dbReference>
<dbReference type="InterPro" id="IPR010997">
    <property type="entry name" value="HRDC-like_sf"/>
</dbReference>
<dbReference type="Pfam" id="PF00270">
    <property type="entry name" value="DEAD"/>
    <property type="match status" value="1"/>
</dbReference>
<dbReference type="SMART" id="SM00487">
    <property type="entry name" value="DEXDc"/>
    <property type="match status" value="1"/>
</dbReference>
<dbReference type="CDD" id="cd18017">
    <property type="entry name" value="DEXHc_RecQ3"/>
    <property type="match status" value="1"/>
</dbReference>
<feature type="compositionally biased region" description="Polar residues" evidence="12">
    <location>
        <begin position="1239"/>
        <end position="1259"/>
    </location>
</feature>
<name>A0ABQ7TFU1_PHRPL</name>
<evidence type="ECO:0000256" key="7">
    <source>
        <dbReference type="ARBA" id="ARBA00023125"/>
    </source>
</evidence>
<dbReference type="Pfam" id="PF00271">
    <property type="entry name" value="Helicase_C"/>
    <property type="match status" value="1"/>
</dbReference>
<keyword evidence="11" id="KW-0175">Coiled coil</keyword>
<evidence type="ECO:0000256" key="8">
    <source>
        <dbReference type="ARBA" id="ARBA00023235"/>
    </source>
</evidence>
<feature type="compositionally biased region" description="Polar residues" evidence="12">
    <location>
        <begin position="1322"/>
        <end position="1332"/>
    </location>
</feature>
<dbReference type="Proteomes" id="UP000826234">
    <property type="component" value="Unassembled WGS sequence"/>
</dbReference>
<dbReference type="InterPro" id="IPR036388">
    <property type="entry name" value="WH-like_DNA-bd_sf"/>
</dbReference>
<dbReference type="EC" id="5.6.2.4" evidence="10"/>
<protein>
    <recommendedName>
        <fullName evidence="10">DNA 3'-5' helicase</fullName>
        <ecNumber evidence="10">5.6.2.4</ecNumber>
    </recommendedName>
</protein>
<dbReference type="SUPFAM" id="SSF52540">
    <property type="entry name" value="P-loop containing nucleoside triphosphate hydrolases"/>
    <property type="match status" value="1"/>
</dbReference>
<comment type="cofactor">
    <cofactor evidence="1">
        <name>Zn(2+)</name>
        <dbReference type="ChEBI" id="CHEBI:29105"/>
    </cofactor>
</comment>
<keyword evidence="7" id="KW-0238">DNA-binding</keyword>
<dbReference type="InterPro" id="IPR044876">
    <property type="entry name" value="HRDC_dom_sf"/>
</dbReference>
<keyword evidence="4" id="KW-0378">Hydrolase</keyword>
<keyword evidence="17" id="KW-1185">Reference proteome</keyword>
<dbReference type="EMBL" id="JAIPUX010000439">
    <property type="protein sequence ID" value="KAH0628498.1"/>
    <property type="molecule type" value="Genomic_DNA"/>
</dbReference>
<evidence type="ECO:0000313" key="16">
    <source>
        <dbReference type="EMBL" id="KAH0628498.1"/>
    </source>
</evidence>
<dbReference type="Pfam" id="PF00570">
    <property type="entry name" value="HRDC"/>
    <property type="match status" value="1"/>
</dbReference>